<dbReference type="InParanoid" id="T0QRZ4"/>
<dbReference type="GO" id="GO:0030833">
    <property type="term" value="P:regulation of actin filament polymerization"/>
    <property type="evidence" value="ECO:0007669"/>
    <property type="project" value="InterPro"/>
</dbReference>
<dbReference type="PANTHER" id="PTHR12422">
    <property type="entry name" value="GH09096P"/>
    <property type="match status" value="1"/>
</dbReference>
<reference evidence="6 7" key="1">
    <citation type="submission" date="2012-04" db="EMBL/GenBank/DDBJ databases">
        <title>The Genome Sequence of Saprolegnia declina VS20.</title>
        <authorList>
            <consortium name="The Broad Institute Genome Sequencing Platform"/>
            <person name="Russ C."/>
            <person name="Nusbaum C."/>
            <person name="Tyler B."/>
            <person name="van West P."/>
            <person name="Dieguez-Uribeondo J."/>
            <person name="de Bruijn I."/>
            <person name="Tripathy S."/>
            <person name="Jiang R."/>
            <person name="Young S.K."/>
            <person name="Zeng Q."/>
            <person name="Gargeya S."/>
            <person name="Fitzgerald M."/>
            <person name="Haas B."/>
            <person name="Abouelleil A."/>
            <person name="Alvarado L."/>
            <person name="Arachchi H.M."/>
            <person name="Berlin A."/>
            <person name="Chapman S.B."/>
            <person name="Goldberg J."/>
            <person name="Griggs A."/>
            <person name="Gujja S."/>
            <person name="Hansen M."/>
            <person name="Howarth C."/>
            <person name="Imamovic A."/>
            <person name="Larimer J."/>
            <person name="McCowen C."/>
            <person name="Montmayeur A."/>
            <person name="Murphy C."/>
            <person name="Neiman D."/>
            <person name="Pearson M."/>
            <person name="Priest M."/>
            <person name="Roberts A."/>
            <person name="Saif S."/>
            <person name="Shea T."/>
            <person name="Sisk P."/>
            <person name="Sykes S."/>
            <person name="Wortman J."/>
            <person name="Nusbaum C."/>
            <person name="Birren B."/>
        </authorList>
    </citation>
    <scope>NUCLEOTIDE SEQUENCE [LARGE SCALE GENOMIC DNA]</scope>
    <source>
        <strain evidence="6 7">VS20</strain>
    </source>
</reference>
<dbReference type="STRING" id="1156394.T0QRZ4"/>
<evidence type="ECO:0000256" key="2">
    <source>
        <dbReference type="ARBA" id="ARBA00005778"/>
    </source>
</evidence>
<dbReference type="EMBL" id="JH767146">
    <property type="protein sequence ID" value="EQC36770.1"/>
    <property type="molecule type" value="Genomic_DNA"/>
</dbReference>
<feature type="domain" description="CYRIA/CYRIB Rac1 binding" evidence="5">
    <location>
        <begin position="55"/>
        <end position="305"/>
    </location>
</feature>
<keyword evidence="7" id="KW-1185">Reference proteome</keyword>
<evidence type="ECO:0000256" key="4">
    <source>
        <dbReference type="ARBA" id="ARBA00023288"/>
    </source>
</evidence>
<proteinExistence type="inferred from homology"/>
<dbReference type="OrthoDB" id="60973at2759"/>
<evidence type="ECO:0000313" key="6">
    <source>
        <dbReference type="EMBL" id="EQC36770.1"/>
    </source>
</evidence>
<dbReference type="eggNOG" id="KOG3951">
    <property type="taxonomic scope" value="Eukaryota"/>
</dbReference>
<evidence type="ECO:0000256" key="3">
    <source>
        <dbReference type="ARBA" id="ARBA00023136"/>
    </source>
</evidence>
<sequence>MSASYPISLKPLLRVEDPMGNVHASKTTKAKLLLLPNEEAPTRTSADDVAEGLLLQLQAYEANAESPKQASERPRPLEALAANVALLHKVYLVVMDHGATLPQLVMDLAQPETATSEKARELLQRVADICIFALAFDHFKAMTPRVQNDVSLYRRHLASSAKKESAPHEISETNVNALSLFLGEHTPAIKLLGHALTDTVLHHPEAVTALASVAHAAYATLSTKSASLDAAQAYYCMRAMAATILVLDHSLAHGVFTASSPLKIKRCLRALADGRKTLPACTELLDAIKFASRHGNDSSTPRHIRWMLHNS</sequence>
<dbReference type="InterPro" id="IPR009828">
    <property type="entry name" value="CYRIA/CYRIB_Rac1-bd"/>
</dbReference>
<evidence type="ECO:0000259" key="5">
    <source>
        <dbReference type="Pfam" id="PF07159"/>
    </source>
</evidence>
<dbReference type="AlphaFoldDB" id="T0QRZ4"/>
<dbReference type="RefSeq" id="XP_008609552.1">
    <property type="nucleotide sequence ID" value="XM_008611330.1"/>
</dbReference>
<evidence type="ECO:0000256" key="1">
    <source>
        <dbReference type="ARBA" id="ARBA00004635"/>
    </source>
</evidence>
<keyword evidence="4" id="KW-0449">Lipoprotein</keyword>
<dbReference type="Pfam" id="PF07159">
    <property type="entry name" value="CYRIA-B_Rac1-bd"/>
    <property type="match status" value="1"/>
</dbReference>
<comment type="similarity">
    <text evidence="2">Belongs to the CYRI family.</text>
</comment>
<dbReference type="VEuPathDB" id="FungiDB:SDRG_05605"/>
<dbReference type="OMA" id="EYRSRFN"/>
<dbReference type="Proteomes" id="UP000030762">
    <property type="component" value="Unassembled WGS sequence"/>
</dbReference>
<dbReference type="GO" id="GO:0031267">
    <property type="term" value="F:small GTPase binding"/>
    <property type="evidence" value="ECO:0007669"/>
    <property type="project" value="InterPro"/>
</dbReference>
<dbReference type="GeneID" id="19946332"/>
<dbReference type="InterPro" id="IPR039789">
    <property type="entry name" value="CYRI"/>
</dbReference>
<protein>
    <recommendedName>
        <fullName evidence="5">CYRIA/CYRIB Rac1 binding domain-containing protein</fullName>
    </recommendedName>
</protein>
<dbReference type="GO" id="GO:0016020">
    <property type="term" value="C:membrane"/>
    <property type="evidence" value="ECO:0007669"/>
    <property type="project" value="UniProtKB-SubCell"/>
</dbReference>
<name>T0QRZ4_SAPDV</name>
<evidence type="ECO:0000313" key="7">
    <source>
        <dbReference type="Proteomes" id="UP000030762"/>
    </source>
</evidence>
<gene>
    <name evidence="6" type="ORF">SDRG_05605</name>
</gene>
<keyword evidence="3" id="KW-0472">Membrane</keyword>
<comment type="subcellular location">
    <subcellularLocation>
        <location evidence="1">Membrane</location>
        <topology evidence="1">Lipid-anchor</topology>
    </subcellularLocation>
</comment>
<organism evidence="6 7">
    <name type="scientific">Saprolegnia diclina (strain VS20)</name>
    <dbReference type="NCBI Taxonomy" id="1156394"/>
    <lineage>
        <taxon>Eukaryota</taxon>
        <taxon>Sar</taxon>
        <taxon>Stramenopiles</taxon>
        <taxon>Oomycota</taxon>
        <taxon>Saprolegniomycetes</taxon>
        <taxon>Saprolegniales</taxon>
        <taxon>Saprolegniaceae</taxon>
        <taxon>Saprolegnia</taxon>
    </lineage>
</organism>
<accession>T0QRZ4</accession>